<dbReference type="KEGG" id="blq:L21SP5_01365"/>
<dbReference type="EMBL" id="CP013118">
    <property type="protein sequence ID" value="ALO15015.1"/>
    <property type="molecule type" value="Genomic_DNA"/>
</dbReference>
<dbReference type="Proteomes" id="UP000064893">
    <property type="component" value="Chromosome"/>
</dbReference>
<dbReference type="InterPro" id="IPR026444">
    <property type="entry name" value="Secre_tail"/>
</dbReference>
<gene>
    <name evidence="2" type="ORF">L21SP5_01365</name>
</gene>
<keyword evidence="3" id="KW-1185">Reference proteome</keyword>
<protein>
    <recommendedName>
        <fullName evidence="1">Secretion system C-terminal sorting domain-containing protein</fullName>
    </recommendedName>
</protein>
<evidence type="ECO:0000259" key="1">
    <source>
        <dbReference type="Pfam" id="PF18962"/>
    </source>
</evidence>
<dbReference type="RefSeq" id="WP_057952518.1">
    <property type="nucleotide sequence ID" value="NZ_CP013118.1"/>
</dbReference>
<dbReference type="Pfam" id="PF18962">
    <property type="entry name" value="Por_Secre_tail"/>
    <property type="match status" value="1"/>
</dbReference>
<dbReference type="NCBIfam" id="TIGR04183">
    <property type="entry name" value="Por_Secre_tail"/>
    <property type="match status" value="1"/>
</dbReference>
<reference evidence="2 3" key="1">
    <citation type="submission" date="2015-11" db="EMBL/GenBank/DDBJ databases">
        <title>Description and complete genome sequence of a novel strain predominating in hypersaline microbial mats and representing a new family of the Bacteriodetes phylum.</title>
        <authorList>
            <person name="Spring S."/>
            <person name="Bunk B."/>
            <person name="Sproer C."/>
            <person name="Klenk H.-P."/>
        </authorList>
    </citation>
    <scope>NUCLEOTIDE SEQUENCE [LARGE SCALE GENOMIC DNA]</scope>
    <source>
        <strain evidence="2 3">L21-Spi-D4</strain>
    </source>
</reference>
<dbReference type="OrthoDB" id="1122199at2"/>
<dbReference type="AlphaFoldDB" id="A0A0S2HY76"/>
<dbReference type="STRING" id="1307839.L21SP5_01365"/>
<name>A0A0S2HY76_9BACT</name>
<sequence length="159" mass="17622">MKKYRIQVFFLFIIIPALGFGQSVISSLNATGNNVSWTVGEMVVFTNSTGSLSVTHGFHQPLTDGTLNIEEFHEQGNLDLEINAYPNPARERLFISVNTDKQRNITLTLLSVEGRQIKSMVVNTTQDKVAFSLQGIESGIYLLRADSENASSISKIIKQ</sequence>
<proteinExistence type="predicted"/>
<organism evidence="2 3">
    <name type="scientific">Salinivirga cyanobacteriivorans</name>
    <dbReference type="NCBI Taxonomy" id="1307839"/>
    <lineage>
        <taxon>Bacteria</taxon>
        <taxon>Pseudomonadati</taxon>
        <taxon>Bacteroidota</taxon>
        <taxon>Bacteroidia</taxon>
        <taxon>Bacteroidales</taxon>
        <taxon>Salinivirgaceae</taxon>
        <taxon>Salinivirga</taxon>
    </lineage>
</organism>
<evidence type="ECO:0000313" key="3">
    <source>
        <dbReference type="Proteomes" id="UP000064893"/>
    </source>
</evidence>
<feature type="domain" description="Secretion system C-terminal sorting" evidence="1">
    <location>
        <begin position="85"/>
        <end position="157"/>
    </location>
</feature>
<evidence type="ECO:0000313" key="2">
    <source>
        <dbReference type="EMBL" id="ALO15015.1"/>
    </source>
</evidence>
<accession>A0A0S2HY76</accession>